<dbReference type="InterPro" id="IPR037923">
    <property type="entry name" value="HTH-like"/>
</dbReference>
<dbReference type="PRINTS" id="PR00032">
    <property type="entry name" value="HTHARAC"/>
</dbReference>
<dbReference type="GO" id="GO:0003700">
    <property type="term" value="F:DNA-binding transcription factor activity"/>
    <property type="evidence" value="ECO:0007669"/>
    <property type="project" value="InterPro"/>
</dbReference>
<dbReference type="PROSITE" id="PS01124">
    <property type="entry name" value="HTH_ARAC_FAMILY_2"/>
    <property type="match status" value="1"/>
</dbReference>
<dbReference type="RefSeq" id="WP_113031262.1">
    <property type="nucleotide sequence ID" value="NZ_QMFB01000006.1"/>
</dbReference>
<sequence length="304" mass="34714">MSDYPVYPVYQDAAAAVDLRRGQLPFYININRIRHSELHHHDFAELMLVVRGSGYELLNGSRHDIREGSVSLLLPHHMHEIRSSASDPLEVYCCMFDISVLSGSEYDSELSRLLLSKENALPPYFDLNEHQFGRIRTLLQELHTEYNGSEFGKDTIVRAKLMEALMLVLRYGMQRMPSETGDSGGGRYPDPFWKILRYVHLHYCGILTLQELSSAFNQSVSHICRSFRKHTGKSFVEYVHALRITRACSLLVTTAMSVTDISVEVGFEHVRTFTRVFKSSKNMSPSAYRQSHASSGELGKVFMR</sequence>
<dbReference type="Pfam" id="PF12833">
    <property type="entry name" value="HTH_18"/>
    <property type="match status" value="1"/>
</dbReference>
<evidence type="ECO:0000256" key="3">
    <source>
        <dbReference type="ARBA" id="ARBA00023163"/>
    </source>
</evidence>
<dbReference type="InterPro" id="IPR014710">
    <property type="entry name" value="RmlC-like_jellyroll"/>
</dbReference>
<keyword evidence="6" id="KW-1185">Reference proteome</keyword>
<dbReference type="PROSITE" id="PS00041">
    <property type="entry name" value="HTH_ARAC_FAMILY_1"/>
    <property type="match status" value="1"/>
</dbReference>
<dbReference type="Pfam" id="PF02311">
    <property type="entry name" value="AraC_binding"/>
    <property type="match status" value="1"/>
</dbReference>
<reference evidence="5 6" key="1">
    <citation type="journal article" date="2009" name="Int. J. Syst. Evol. Microbiol.">
        <title>Paenibacillus contaminans sp. nov., isolated from a contaminated laboratory plate.</title>
        <authorList>
            <person name="Chou J.H."/>
            <person name="Lee J.H."/>
            <person name="Lin M.C."/>
            <person name="Chang P.S."/>
            <person name="Arun A.B."/>
            <person name="Young C.C."/>
            <person name="Chen W.M."/>
        </authorList>
    </citation>
    <scope>NUCLEOTIDE SEQUENCE [LARGE SCALE GENOMIC DNA]</scope>
    <source>
        <strain evidence="5 6">CKOBP-6</strain>
    </source>
</reference>
<dbReference type="SUPFAM" id="SSF51215">
    <property type="entry name" value="Regulatory protein AraC"/>
    <property type="match status" value="1"/>
</dbReference>
<dbReference type="PANTHER" id="PTHR43280">
    <property type="entry name" value="ARAC-FAMILY TRANSCRIPTIONAL REGULATOR"/>
    <property type="match status" value="1"/>
</dbReference>
<dbReference type="InterPro" id="IPR018060">
    <property type="entry name" value="HTH_AraC"/>
</dbReference>
<feature type="domain" description="HTH araC/xylS-type" evidence="4">
    <location>
        <begin position="193"/>
        <end position="291"/>
    </location>
</feature>
<evidence type="ECO:0000313" key="5">
    <source>
        <dbReference type="EMBL" id="RAV20982.1"/>
    </source>
</evidence>
<protein>
    <recommendedName>
        <fullName evidence="4">HTH araC/xylS-type domain-containing protein</fullName>
    </recommendedName>
</protein>
<proteinExistence type="predicted"/>
<keyword evidence="3" id="KW-0804">Transcription</keyword>
<dbReference type="PANTHER" id="PTHR43280:SF28">
    <property type="entry name" value="HTH-TYPE TRANSCRIPTIONAL ACTIVATOR RHAS"/>
    <property type="match status" value="1"/>
</dbReference>
<keyword evidence="1" id="KW-0805">Transcription regulation</keyword>
<organism evidence="5 6">
    <name type="scientific">Paenibacillus contaminans</name>
    <dbReference type="NCBI Taxonomy" id="450362"/>
    <lineage>
        <taxon>Bacteria</taxon>
        <taxon>Bacillati</taxon>
        <taxon>Bacillota</taxon>
        <taxon>Bacilli</taxon>
        <taxon>Bacillales</taxon>
        <taxon>Paenibacillaceae</taxon>
        <taxon>Paenibacillus</taxon>
    </lineage>
</organism>
<dbReference type="Gene3D" id="1.10.10.60">
    <property type="entry name" value="Homeodomain-like"/>
    <property type="match status" value="2"/>
</dbReference>
<dbReference type="AlphaFoldDB" id="A0A329MMY3"/>
<dbReference type="Proteomes" id="UP000250369">
    <property type="component" value="Unassembled WGS sequence"/>
</dbReference>
<accession>A0A329MMY3</accession>
<keyword evidence="2" id="KW-0238">DNA-binding</keyword>
<evidence type="ECO:0000256" key="1">
    <source>
        <dbReference type="ARBA" id="ARBA00023015"/>
    </source>
</evidence>
<dbReference type="Gene3D" id="2.60.120.10">
    <property type="entry name" value="Jelly Rolls"/>
    <property type="match status" value="1"/>
</dbReference>
<dbReference type="SMART" id="SM00342">
    <property type="entry name" value="HTH_ARAC"/>
    <property type="match status" value="1"/>
</dbReference>
<gene>
    <name evidence="5" type="ORF">DQG23_12905</name>
</gene>
<evidence type="ECO:0000313" key="6">
    <source>
        <dbReference type="Proteomes" id="UP000250369"/>
    </source>
</evidence>
<dbReference type="SUPFAM" id="SSF46689">
    <property type="entry name" value="Homeodomain-like"/>
    <property type="match status" value="2"/>
</dbReference>
<dbReference type="InterPro" id="IPR018062">
    <property type="entry name" value="HTH_AraC-typ_CS"/>
</dbReference>
<evidence type="ECO:0000259" key="4">
    <source>
        <dbReference type="PROSITE" id="PS01124"/>
    </source>
</evidence>
<dbReference type="InterPro" id="IPR009057">
    <property type="entry name" value="Homeodomain-like_sf"/>
</dbReference>
<dbReference type="OrthoDB" id="9776971at2"/>
<name>A0A329MMY3_9BACL</name>
<comment type="caution">
    <text evidence="5">The sequence shown here is derived from an EMBL/GenBank/DDBJ whole genome shotgun (WGS) entry which is preliminary data.</text>
</comment>
<evidence type="ECO:0000256" key="2">
    <source>
        <dbReference type="ARBA" id="ARBA00023125"/>
    </source>
</evidence>
<dbReference type="InterPro" id="IPR003313">
    <property type="entry name" value="AraC-bd"/>
</dbReference>
<dbReference type="EMBL" id="QMFB01000006">
    <property type="protein sequence ID" value="RAV20982.1"/>
    <property type="molecule type" value="Genomic_DNA"/>
</dbReference>
<dbReference type="GO" id="GO:0043565">
    <property type="term" value="F:sequence-specific DNA binding"/>
    <property type="evidence" value="ECO:0007669"/>
    <property type="project" value="InterPro"/>
</dbReference>
<dbReference type="InterPro" id="IPR020449">
    <property type="entry name" value="Tscrpt_reg_AraC-type_HTH"/>
</dbReference>